<feature type="chain" id="PRO_5046022224" evidence="5">
    <location>
        <begin position="21"/>
        <end position="535"/>
    </location>
</feature>
<dbReference type="InterPro" id="IPR000914">
    <property type="entry name" value="SBP_5_dom"/>
</dbReference>
<dbReference type="Proteomes" id="UP000198647">
    <property type="component" value="Unassembled WGS sequence"/>
</dbReference>
<proteinExistence type="inferred from homology"/>
<dbReference type="Gene3D" id="3.10.105.10">
    <property type="entry name" value="Dipeptide-binding Protein, Domain 3"/>
    <property type="match status" value="1"/>
</dbReference>
<evidence type="ECO:0000256" key="3">
    <source>
        <dbReference type="ARBA" id="ARBA00022448"/>
    </source>
</evidence>
<dbReference type="Gene3D" id="3.40.190.10">
    <property type="entry name" value="Periplasmic binding protein-like II"/>
    <property type="match status" value="1"/>
</dbReference>
<dbReference type="EMBL" id="FNOS01000005">
    <property type="protein sequence ID" value="SDY09965.1"/>
    <property type="molecule type" value="Genomic_DNA"/>
</dbReference>
<dbReference type="PANTHER" id="PTHR30290">
    <property type="entry name" value="PERIPLASMIC BINDING COMPONENT OF ABC TRANSPORTER"/>
    <property type="match status" value="1"/>
</dbReference>
<dbReference type="RefSeq" id="WP_093107566.1">
    <property type="nucleotide sequence ID" value="NZ_FNOS01000005.1"/>
</dbReference>
<dbReference type="PIRSF" id="PIRSF002741">
    <property type="entry name" value="MppA"/>
    <property type="match status" value="1"/>
</dbReference>
<name>A0A1H3H409_9BACI</name>
<feature type="domain" description="Solute-binding protein family 5" evidence="6">
    <location>
        <begin position="79"/>
        <end position="424"/>
    </location>
</feature>
<dbReference type="InterPro" id="IPR023765">
    <property type="entry name" value="SBP_5_CS"/>
</dbReference>
<dbReference type="SUPFAM" id="SSF53850">
    <property type="entry name" value="Periplasmic binding protein-like II"/>
    <property type="match status" value="1"/>
</dbReference>
<comment type="subcellular location">
    <subcellularLocation>
        <location evidence="1">Cell membrane</location>
        <topology evidence="1">Lipid-anchor</topology>
    </subcellularLocation>
</comment>
<evidence type="ECO:0000256" key="1">
    <source>
        <dbReference type="ARBA" id="ARBA00004193"/>
    </source>
</evidence>
<dbReference type="PROSITE" id="PS51257">
    <property type="entry name" value="PROKAR_LIPOPROTEIN"/>
    <property type="match status" value="1"/>
</dbReference>
<evidence type="ECO:0000256" key="5">
    <source>
        <dbReference type="SAM" id="SignalP"/>
    </source>
</evidence>
<protein>
    <submittedName>
        <fullName evidence="7">Peptide/nickel transport system substrate-binding protein</fullName>
    </submittedName>
</protein>
<gene>
    <name evidence="7" type="ORF">SAMN04488081_2048</name>
</gene>
<dbReference type="CDD" id="cd08518">
    <property type="entry name" value="PBP2_NikA_DppA_OppA_like_19"/>
    <property type="match status" value="1"/>
</dbReference>
<evidence type="ECO:0000256" key="4">
    <source>
        <dbReference type="ARBA" id="ARBA00022729"/>
    </source>
</evidence>
<dbReference type="PANTHER" id="PTHR30290:SF9">
    <property type="entry name" value="OLIGOPEPTIDE-BINDING PROTEIN APPA"/>
    <property type="match status" value="1"/>
</dbReference>
<dbReference type="Pfam" id="PF00496">
    <property type="entry name" value="SBP_bac_5"/>
    <property type="match status" value="1"/>
</dbReference>
<accession>A0A1H3H409</accession>
<feature type="signal peptide" evidence="5">
    <location>
        <begin position="1"/>
        <end position="20"/>
    </location>
</feature>
<reference evidence="7 8" key="1">
    <citation type="submission" date="2016-10" db="EMBL/GenBank/DDBJ databases">
        <authorList>
            <person name="Varghese N."/>
            <person name="Submissions S."/>
        </authorList>
    </citation>
    <scope>NUCLEOTIDE SEQUENCE [LARGE SCALE GENOMIC DNA]</scope>
    <source>
        <strain evidence="7 8">DSM 20748</strain>
    </source>
</reference>
<evidence type="ECO:0000256" key="2">
    <source>
        <dbReference type="ARBA" id="ARBA00005695"/>
    </source>
</evidence>
<evidence type="ECO:0000313" key="7">
    <source>
        <dbReference type="EMBL" id="SDY09965.1"/>
    </source>
</evidence>
<keyword evidence="4 5" id="KW-0732">Signal</keyword>
<organism evidence="7 8">
    <name type="scientific">Salimicrobium album</name>
    <dbReference type="NCBI Taxonomy" id="50717"/>
    <lineage>
        <taxon>Bacteria</taxon>
        <taxon>Bacillati</taxon>
        <taxon>Bacillota</taxon>
        <taxon>Bacilli</taxon>
        <taxon>Bacillales</taxon>
        <taxon>Bacillaceae</taxon>
        <taxon>Salimicrobium</taxon>
    </lineage>
</organism>
<evidence type="ECO:0000259" key="6">
    <source>
        <dbReference type="Pfam" id="PF00496"/>
    </source>
</evidence>
<dbReference type="InterPro" id="IPR030678">
    <property type="entry name" value="Peptide/Ni-bd"/>
</dbReference>
<evidence type="ECO:0000313" key="8">
    <source>
        <dbReference type="Proteomes" id="UP000198647"/>
    </source>
</evidence>
<sequence>MKKIFIVLLAAIVILLSACGGSEEEKAEKKENPERKGESLVLAIGGEPKEGFDPTTGWGRYGSPLFQSTILKYDKNFNIEHDLAEQYEVSNDGLVWTVDLRKDAKFSDGEVLTAEDIVFTYETAKNSDSVIDLSNMESVEASDKYTVRFTLKKPQSTFIDLLVSTGIVPKHAYDDNYNENPIGSGPFQLKQWDKGQQIIVTVNPHYYGKKPEYEKLTFLFLSEDAAFAAAKSGEVDVASVTPSLAEEDVEGMNLVELESVDNRGVMFPFVPEGNETEEGAPIGNDVTADKAIRKAINIGVDRQALVDGVLQGSGTPAYSVADKLPWWNPETVIEDGRMKDAKKMLKDAGWITNGNGVREKDGLAAEFTLYYPSGDQTRQSLSIAFADMIEPLGIKVETKGKSWNELEKLMYSNPVMMGWGSYNPLEIYNLYSSETRGEGYYNINYYSNPVVDDYMNQALRATSQEEANSYWKKAQWDGETGFSARGDAPWAWLVNLSHLYFINEDLEIGKQKIQPHGHGWPITDSIQQWHWKEEK</sequence>
<comment type="caution">
    <text evidence="7">The sequence shown here is derived from an EMBL/GenBank/DDBJ whole genome shotgun (WGS) entry which is preliminary data.</text>
</comment>
<dbReference type="PROSITE" id="PS01040">
    <property type="entry name" value="SBP_BACTERIAL_5"/>
    <property type="match status" value="1"/>
</dbReference>
<dbReference type="InterPro" id="IPR039424">
    <property type="entry name" value="SBP_5"/>
</dbReference>
<keyword evidence="3" id="KW-0813">Transport</keyword>
<keyword evidence="8" id="KW-1185">Reference proteome</keyword>
<comment type="similarity">
    <text evidence="2">Belongs to the bacterial solute-binding protein 5 family.</text>
</comment>